<gene>
    <name evidence="7" type="ORF">M9189_04665</name>
</gene>
<dbReference type="Pfam" id="PF00293">
    <property type="entry name" value="NUDIX"/>
    <property type="match status" value="1"/>
</dbReference>
<dbReference type="GO" id="GO:0006742">
    <property type="term" value="P:NADP+ catabolic process"/>
    <property type="evidence" value="ECO:0007669"/>
    <property type="project" value="TreeGrafter"/>
</dbReference>
<dbReference type="Proteomes" id="UP001056426">
    <property type="component" value="Chromosome"/>
</dbReference>
<dbReference type="RefSeq" id="WP_250725009.1">
    <property type="nucleotide sequence ID" value="NZ_CP098400.1"/>
</dbReference>
<accession>A0A9J6ZS16</accession>
<dbReference type="EMBL" id="CP098400">
    <property type="protein sequence ID" value="URW80642.1"/>
    <property type="molecule type" value="Genomic_DNA"/>
</dbReference>
<dbReference type="Gene3D" id="3.90.79.10">
    <property type="entry name" value="Nucleoside Triphosphate Pyrophosphohydrolase"/>
    <property type="match status" value="1"/>
</dbReference>
<dbReference type="AlphaFoldDB" id="A0A9J6ZS16"/>
<dbReference type="GO" id="GO:0019677">
    <property type="term" value="P:NAD+ catabolic process"/>
    <property type="evidence" value="ECO:0007669"/>
    <property type="project" value="TreeGrafter"/>
</dbReference>
<evidence type="ECO:0000256" key="1">
    <source>
        <dbReference type="ARBA" id="ARBA00001946"/>
    </source>
</evidence>
<dbReference type="PANTHER" id="PTHR42904:SF12">
    <property type="entry name" value="ADP-RIBOSE PYROPHOSPHATASE-RELATED"/>
    <property type="match status" value="1"/>
</dbReference>
<evidence type="ECO:0000313" key="8">
    <source>
        <dbReference type="Proteomes" id="UP001056426"/>
    </source>
</evidence>
<keyword evidence="3 5" id="KW-0378">Hydrolase</keyword>
<evidence type="ECO:0000256" key="2">
    <source>
        <dbReference type="ARBA" id="ARBA00022723"/>
    </source>
</evidence>
<comment type="cofactor">
    <cofactor evidence="1">
        <name>Mg(2+)</name>
        <dbReference type="ChEBI" id="CHEBI:18420"/>
    </cofactor>
</comment>
<evidence type="ECO:0000259" key="6">
    <source>
        <dbReference type="PROSITE" id="PS51462"/>
    </source>
</evidence>
<dbReference type="InterPro" id="IPR015797">
    <property type="entry name" value="NUDIX_hydrolase-like_dom_sf"/>
</dbReference>
<dbReference type="GO" id="GO:0046872">
    <property type="term" value="F:metal ion binding"/>
    <property type="evidence" value="ECO:0007669"/>
    <property type="project" value="UniProtKB-KW"/>
</dbReference>
<dbReference type="GO" id="GO:0005829">
    <property type="term" value="C:cytosol"/>
    <property type="evidence" value="ECO:0007669"/>
    <property type="project" value="TreeGrafter"/>
</dbReference>
<protein>
    <submittedName>
        <fullName evidence="7">NUDIX domain-containing protein</fullName>
    </submittedName>
</protein>
<dbReference type="GO" id="GO:0035529">
    <property type="term" value="F:NADH pyrophosphatase activity"/>
    <property type="evidence" value="ECO:0007669"/>
    <property type="project" value="TreeGrafter"/>
</dbReference>
<reference evidence="7" key="1">
    <citation type="submission" date="2022-05" db="EMBL/GenBank/DDBJ databases">
        <authorList>
            <person name="Sun X."/>
        </authorList>
    </citation>
    <scope>NUCLEOTIDE SEQUENCE</scope>
    <source>
        <strain evidence="7">Ai-910</strain>
    </source>
</reference>
<feature type="domain" description="Nudix hydrolase" evidence="6">
    <location>
        <begin position="41"/>
        <end position="173"/>
    </location>
</feature>
<evidence type="ECO:0000256" key="3">
    <source>
        <dbReference type="ARBA" id="ARBA00022801"/>
    </source>
</evidence>
<evidence type="ECO:0000256" key="4">
    <source>
        <dbReference type="ARBA" id="ARBA00022842"/>
    </source>
</evidence>
<dbReference type="PRINTS" id="PR00502">
    <property type="entry name" value="NUDIXFAMILY"/>
</dbReference>
<keyword evidence="4" id="KW-0460">Magnesium</keyword>
<dbReference type="CDD" id="cd04681">
    <property type="entry name" value="NUDIX_Hydrolase"/>
    <property type="match status" value="1"/>
</dbReference>
<dbReference type="KEGG" id="alkq:M9189_04665"/>
<dbReference type="PROSITE" id="PS51462">
    <property type="entry name" value="NUDIX"/>
    <property type="match status" value="1"/>
</dbReference>
<keyword evidence="2" id="KW-0479">Metal-binding</keyword>
<comment type="similarity">
    <text evidence="5">Belongs to the Nudix hydrolase family.</text>
</comment>
<reference evidence="7" key="2">
    <citation type="submission" date="2022-06" db="EMBL/GenBank/DDBJ databases">
        <title>Xiashengella guii gen. nov. sp. nov., a bacterium isolated form anaerobic digestion tank.</title>
        <authorList>
            <person name="Huang H."/>
        </authorList>
    </citation>
    <scope>NUCLEOTIDE SEQUENCE</scope>
    <source>
        <strain evidence="7">Ai-910</strain>
    </source>
</reference>
<dbReference type="InterPro" id="IPR020084">
    <property type="entry name" value="NUDIX_hydrolase_CS"/>
</dbReference>
<dbReference type="InterPro" id="IPR000086">
    <property type="entry name" value="NUDIX_hydrolase_dom"/>
</dbReference>
<name>A0A9J6ZS16_9BACT</name>
<dbReference type="PROSITE" id="PS00893">
    <property type="entry name" value="NUDIX_BOX"/>
    <property type="match status" value="1"/>
</dbReference>
<dbReference type="PANTHER" id="PTHR42904">
    <property type="entry name" value="NUDIX HYDROLASE, NUDC SUBFAMILY"/>
    <property type="match status" value="1"/>
</dbReference>
<dbReference type="InterPro" id="IPR050241">
    <property type="entry name" value="NAD-cap_RNA_hydrolase_NudC"/>
</dbReference>
<keyword evidence="8" id="KW-1185">Reference proteome</keyword>
<dbReference type="InterPro" id="IPR020476">
    <property type="entry name" value="Nudix_hydrolase"/>
</dbReference>
<organism evidence="7 8">
    <name type="scientific">Xiashengella succiniciproducens</name>
    <dbReference type="NCBI Taxonomy" id="2949635"/>
    <lineage>
        <taxon>Bacteria</taxon>
        <taxon>Pseudomonadati</taxon>
        <taxon>Bacteroidota</taxon>
        <taxon>Bacteroidia</taxon>
        <taxon>Marinilabiliales</taxon>
        <taxon>Marinilabiliaceae</taxon>
        <taxon>Xiashengella</taxon>
    </lineage>
</organism>
<dbReference type="SUPFAM" id="SSF55811">
    <property type="entry name" value="Nudix"/>
    <property type="match status" value="1"/>
</dbReference>
<proteinExistence type="inferred from homology"/>
<evidence type="ECO:0000313" key="7">
    <source>
        <dbReference type="EMBL" id="URW80642.1"/>
    </source>
</evidence>
<evidence type="ECO:0000256" key="5">
    <source>
        <dbReference type="RuleBase" id="RU003476"/>
    </source>
</evidence>
<sequence>MDRTEPNIVIRYCPRCGSPHFLPQKDHSFKCGSCEFHFFTNSAAAVAALIINEKKELLLTVRGIEPDKGMLDLPGGFVERNESAEEALIREVREELGLEIEDYRYFVSYPNEYVFSGFKVYTTDLAFICTVRDFQGMKAQDDISSFVFIKKEDVDYSKISGKSIRRMVQDFFNS</sequence>